<dbReference type="EMBL" id="JBEHCU010013184">
    <property type="protein sequence ID" value="KAL1374626.1"/>
    <property type="molecule type" value="Genomic_DNA"/>
</dbReference>
<dbReference type="PANTHER" id="PTHR46358:SF1">
    <property type="entry name" value="TONSOKU-LIKE PROTEIN"/>
    <property type="match status" value="1"/>
</dbReference>
<evidence type="ECO:0000313" key="4">
    <source>
        <dbReference type="EMBL" id="KAL1374626.1"/>
    </source>
</evidence>
<dbReference type="PANTHER" id="PTHR46358">
    <property type="entry name" value="TONSOKU-LIKE PROTEIN"/>
    <property type="match status" value="1"/>
</dbReference>
<evidence type="ECO:0000256" key="3">
    <source>
        <dbReference type="ARBA" id="ARBA00023242"/>
    </source>
</evidence>
<comment type="subcellular location">
    <subcellularLocation>
        <location evidence="1">Nucleus</location>
    </subcellularLocation>
</comment>
<dbReference type="GO" id="GO:0005634">
    <property type="term" value="C:nucleus"/>
    <property type="evidence" value="ECO:0007669"/>
    <property type="project" value="UniProtKB-SubCell"/>
</dbReference>
<keyword evidence="3" id="KW-0539">Nucleus</keyword>
<accession>A0ABD1CE44</accession>
<dbReference type="Proteomes" id="UP001562425">
    <property type="component" value="Unassembled WGS sequence"/>
</dbReference>
<organism evidence="4 5">
    <name type="scientific">Culex pipiens pipiens</name>
    <name type="common">Northern house mosquito</name>
    <dbReference type="NCBI Taxonomy" id="38569"/>
    <lineage>
        <taxon>Eukaryota</taxon>
        <taxon>Metazoa</taxon>
        <taxon>Ecdysozoa</taxon>
        <taxon>Arthropoda</taxon>
        <taxon>Hexapoda</taxon>
        <taxon>Insecta</taxon>
        <taxon>Pterygota</taxon>
        <taxon>Neoptera</taxon>
        <taxon>Endopterygota</taxon>
        <taxon>Diptera</taxon>
        <taxon>Nematocera</taxon>
        <taxon>Culicoidea</taxon>
        <taxon>Culicidae</taxon>
        <taxon>Culicinae</taxon>
        <taxon>Culicini</taxon>
        <taxon>Culex</taxon>
        <taxon>Culex</taxon>
    </lineage>
</organism>
<gene>
    <name evidence="4" type="ORF">pipiens_017982</name>
</gene>
<evidence type="ECO:0000256" key="1">
    <source>
        <dbReference type="ARBA" id="ARBA00004123"/>
    </source>
</evidence>
<dbReference type="Gene3D" id="3.80.10.10">
    <property type="entry name" value="Ribonuclease Inhibitor"/>
    <property type="match status" value="2"/>
</dbReference>
<dbReference type="InterPro" id="IPR032675">
    <property type="entry name" value="LRR_dom_sf"/>
</dbReference>
<evidence type="ECO:0000313" key="5">
    <source>
        <dbReference type="Proteomes" id="UP001562425"/>
    </source>
</evidence>
<proteinExistence type="predicted"/>
<sequence length="410" mass="46546">MLKLMRSDNSLCMDSEPLTTVLEKTDPVIKSYVIEYTSLRGDQFYEDSCRLRDLEPVTALMSALNLMENTGKLALKRDFFAGTTRQFDVLFQAIGCQGSTRELNLSMNQLTDAELQGFVEKLPVLKNLERLNLAMNPLTQKSIFSMSTKLASLPDMIYMTELDLSRCSLLDQSMPQLASICQRMPQLRVLRLASTMITNLTYGSPPLEVSRLQVLDVSENSLNKKSIEYMFAKLDMCILTELNVCKLGLLAEFKPNLTVAIQTKEFDMLSTLNLSQCGLTDDELSTLLVPLRSSAGKLKLLDVSFNRLLTQKSFVEVFRTLNTHSLEMVRFAENPLVLKGLSDALMDDIQYDRARCYPYAVDLMRPLRLGEPEAKTLLDKLSDFWEQLWKERGAVSMSKSTVTLRQKHYT</sequence>
<evidence type="ECO:0000256" key="2">
    <source>
        <dbReference type="ARBA" id="ARBA00022737"/>
    </source>
</evidence>
<name>A0ABD1CE44_CULPP</name>
<protein>
    <submittedName>
        <fullName evidence="4">Uncharacterized protein</fullName>
    </submittedName>
</protein>
<dbReference type="SUPFAM" id="SSF52047">
    <property type="entry name" value="RNI-like"/>
    <property type="match status" value="1"/>
</dbReference>
<keyword evidence="5" id="KW-1185">Reference proteome</keyword>
<dbReference type="AlphaFoldDB" id="A0ABD1CE44"/>
<dbReference type="InterPro" id="IPR052311">
    <property type="entry name" value="MMS22L-TONSL_complex_comp"/>
</dbReference>
<keyword evidence="2" id="KW-0677">Repeat</keyword>
<comment type="caution">
    <text evidence="4">The sequence shown here is derived from an EMBL/GenBank/DDBJ whole genome shotgun (WGS) entry which is preliminary data.</text>
</comment>
<reference evidence="4 5" key="1">
    <citation type="submission" date="2024-05" db="EMBL/GenBank/DDBJ databases">
        <title>Culex pipiens pipiens assembly and annotation.</title>
        <authorList>
            <person name="Alout H."/>
            <person name="Durand T."/>
        </authorList>
    </citation>
    <scope>NUCLEOTIDE SEQUENCE [LARGE SCALE GENOMIC DNA]</scope>
    <source>
        <strain evidence="4">HA-2024</strain>
        <tissue evidence="4">Whole body</tissue>
    </source>
</reference>